<evidence type="ECO:0000313" key="2">
    <source>
        <dbReference type="Proteomes" id="UP000706124"/>
    </source>
</evidence>
<sequence>MHPPSGQRRPDKAFYTQSSSQTAGLCILWRSVERDGGHGARFSGVMVGTFPVPGFEDCGTLAPSSVATVESVVSLATDAQARWALTAALTQDGIYVILIFLGVAARKMACSGCLFSHLCQPFVHTHAVPAISRFNSHEHHQPSGT</sequence>
<dbReference type="AlphaFoldDB" id="A0A9P7SJC7"/>
<evidence type="ECO:0000313" key="1">
    <source>
        <dbReference type="EMBL" id="KAG5944072.1"/>
    </source>
</evidence>
<name>A0A9P7SJC7_9HYPO</name>
<proteinExistence type="predicted"/>
<gene>
    <name evidence="1" type="ORF">E4U60_006311</name>
</gene>
<keyword evidence="2" id="KW-1185">Reference proteome</keyword>
<reference evidence="1 2" key="1">
    <citation type="journal article" date="2020" name="bioRxiv">
        <title>Whole genome comparisons of ergot fungi reveals the divergence and evolution of species within the genus Claviceps are the result of varying mechanisms driving genome evolution and host range expansion.</title>
        <authorList>
            <person name="Wyka S.A."/>
            <person name="Mondo S.J."/>
            <person name="Liu M."/>
            <person name="Dettman J."/>
            <person name="Nalam V."/>
            <person name="Broders K.D."/>
        </authorList>
    </citation>
    <scope>NUCLEOTIDE SEQUENCE [LARGE SCALE GENOMIC DNA]</scope>
    <source>
        <strain evidence="1 2">CCC 1485</strain>
    </source>
</reference>
<comment type="caution">
    <text evidence="1">The sequence shown here is derived from an EMBL/GenBank/DDBJ whole genome shotgun (WGS) entry which is preliminary data.</text>
</comment>
<dbReference type="EMBL" id="SRPO01000060">
    <property type="protein sequence ID" value="KAG5944072.1"/>
    <property type="molecule type" value="Genomic_DNA"/>
</dbReference>
<accession>A0A9P7SJC7</accession>
<dbReference type="Proteomes" id="UP000706124">
    <property type="component" value="Unassembled WGS sequence"/>
</dbReference>
<organism evidence="1 2">
    <name type="scientific">Claviceps pazoutovae</name>
    <dbReference type="NCBI Taxonomy" id="1649127"/>
    <lineage>
        <taxon>Eukaryota</taxon>
        <taxon>Fungi</taxon>
        <taxon>Dikarya</taxon>
        <taxon>Ascomycota</taxon>
        <taxon>Pezizomycotina</taxon>
        <taxon>Sordariomycetes</taxon>
        <taxon>Hypocreomycetidae</taxon>
        <taxon>Hypocreales</taxon>
        <taxon>Clavicipitaceae</taxon>
        <taxon>Claviceps</taxon>
    </lineage>
</organism>
<protein>
    <submittedName>
        <fullName evidence="1">Uncharacterized protein</fullName>
    </submittedName>
</protein>